<keyword evidence="8" id="KW-1003">Cell membrane</keyword>
<evidence type="ECO:0000313" key="10">
    <source>
        <dbReference type="EMBL" id="MDN3566733.1"/>
    </source>
</evidence>
<dbReference type="Proteomes" id="UP001529369">
    <property type="component" value="Unassembled WGS sequence"/>
</dbReference>
<accession>A0ABT8AAN9</accession>
<comment type="similarity">
    <text evidence="8">Belongs to the glycosyltransferase group 1 family.</text>
</comment>
<dbReference type="EMBL" id="JAUFPN010000182">
    <property type="protein sequence ID" value="MDN3566733.1"/>
    <property type="molecule type" value="Genomic_DNA"/>
</dbReference>
<dbReference type="Gene3D" id="3.40.50.11720">
    <property type="entry name" value="3-Deoxy-D-manno-octulosonic-acid transferase, N-terminal domain"/>
    <property type="match status" value="1"/>
</dbReference>
<evidence type="ECO:0000256" key="2">
    <source>
        <dbReference type="ARBA" id="ARBA00004713"/>
    </source>
</evidence>
<keyword evidence="8" id="KW-0472">Membrane</keyword>
<dbReference type="PANTHER" id="PTHR42755">
    <property type="entry name" value="3-DEOXY-MANNO-OCTULOSONATE CYTIDYLYLTRANSFERASE"/>
    <property type="match status" value="1"/>
</dbReference>
<comment type="subcellular location">
    <subcellularLocation>
        <location evidence="8">Cell membrane</location>
    </subcellularLocation>
</comment>
<dbReference type="Gene3D" id="3.40.50.2000">
    <property type="entry name" value="Glycogen Phosphorylase B"/>
    <property type="match status" value="1"/>
</dbReference>
<sequence>MTVAAWVWGGLARLAAPALPFYLRRRLARGKELAGRLEERRGGGVARPPGRLLWLHAASVGETLSILPVLEALAARAPGVTVLLTTGTVTGLETLDRRLPPGRRGRVLHRFVPLDVPGWAARFLDGWRPDAAGFVDSELWPNLVFAARARGIPLALVNGRLSERSARRWRWAPGLARKLMGAFALVLAQSPGDAARFAALGAGEVHAWGNLKEAAAPLPADPAALAALRTAIGDRPVLLAASTHPGEEAIVLAAHRLLLAEFPRLLTLLVPRHPERGRAVAALAEGLAVARRGAGELPGPATAVYVMDTLGELGLAYRLGSVALVGGSLVPHGGQNPLEPARLGCPILLGPWTGNFADPVARLLQAGGAVRLAGAEAGALAAAAQAVLCNRDYRRTLAQAAAAAISPAAGLPGEVAEALLRLMPDTGAGTGRAETAL</sequence>
<feature type="domain" description="3-deoxy-D-manno-octulosonic-acid transferase N-terminal" evidence="9">
    <location>
        <begin position="36"/>
        <end position="212"/>
    </location>
</feature>
<dbReference type="EC" id="2.4.99.12" evidence="3 8"/>
<name>A0ABT8AAN9_9PROT</name>
<comment type="caution">
    <text evidence="10">The sequence shown here is derived from an EMBL/GenBank/DDBJ whole genome shotgun (WGS) entry which is preliminary data.</text>
</comment>
<evidence type="ECO:0000256" key="3">
    <source>
        <dbReference type="ARBA" id="ARBA00012621"/>
    </source>
</evidence>
<evidence type="ECO:0000256" key="7">
    <source>
        <dbReference type="ARBA" id="ARBA00049183"/>
    </source>
</evidence>
<evidence type="ECO:0000256" key="8">
    <source>
        <dbReference type="RuleBase" id="RU365103"/>
    </source>
</evidence>
<comment type="pathway">
    <text evidence="2 8">Bacterial outer membrane biogenesis; LPS core biosynthesis.</text>
</comment>
<comment type="catalytic activity">
    <reaction evidence="7 8">
        <text>lipid IVA (E. coli) + CMP-3-deoxy-beta-D-manno-octulosonate = alpha-Kdo-(2-&gt;6)-lipid IVA (E. coli) + CMP + H(+)</text>
        <dbReference type="Rhea" id="RHEA:28066"/>
        <dbReference type="ChEBI" id="CHEBI:15378"/>
        <dbReference type="ChEBI" id="CHEBI:58603"/>
        <dbReference type="ChEBI" id="CHEBI:60364"/>
        <dbReference type="ChEBI" id="CHEBI:60377"/>
        <dbReference type="ChEBI" id="CHEBI:85987"/>
        <dbReference type="EC" id="2.4.99.12"/>
    </reaction>
</comment>
<dbReference type="GO" id="GO:0043842">
    <property type="term" value="F:Kdo transferase activity"/>
    <property type="evidence" value="ECO:0007669"/>
    <property type="project" value="UniProtKB-EC"/>
</dbReference>
<evidence type="ECO:0000256" key="1">
    <source>
        <dbReference type="ARBA" id="ARBA00003394"/>
    </source>
</evidence>
<proteinExistence type="inferred from homology"/>
<evidence type="ECO:0000256" key="6">
    <source>
        <dbReference type="ARBA" id="ARBA00031445"/>
    </source>
</evidence>
<evidence type="ECO:0000256" key="5">
    <source>
        <dbReference type="ARBA" id="ARBA00022679"/>
    </source>
</evidence>
<protein>
    <recommendedName>
        <fullName evidence="4 8">3-deoxy-D-manno-octulosonic acid transferase</fullName>
        <shortName evidence="8">Kdo transferase</shortName>
        <ecNumber evidence="3 8">2.4.99.12</ecNumber>
    </recommendedName>
    <alternativeName>
        <fullName evidence="6 8">Lipid IV(A) 3-deoxy-D-manno-octulosonic acid transferase</fullName>
    </alternativeName>
</protein>
<keyword evidence="5 8" id="KW-0808">Transferase</keyword>
<dbReference type="InterPro" id="IPR038107">
    <property type="entry name" value="Glycos_transf_N_sf"/>
</dbReference>
<organism evidence="10 11">
    <name type="scientific">Paeniroseomonas aquatica</name>
    <dbReference type="NCBI Taxonomy" id="373043"/>
    <lineage>
        <taxon>Bacteria</taxon>
        <taxon>Pseudomonadati</taxon>
        <taxon>Pseudomonadota</taxon>
        <taxon>Alphaproteobacteria</taxon>
        <taxon>Acetobacterales</taxon>
        <taxon>Acetobacteraceae</taxon>
        <taxon>Paeniroseomonas</taxon>
    </lineage>
</organism>
<dbReference type="Pfam" id="PF04413">
    <property type="entry name" value="Glycos_transf_N"/>
    <property type="match status" value="1"/>
</dbReference>
<dbReference type="PANTHER" id="PTHR42755:SF1">
    <property type="entry name" value="3-DEOXY-D-MANNO-OCTULOSONIC ACID TRANSFERASE, MITOCHONDRIAL-RELATED"/>
    <property type="match status" value="1"/>
</dbReference>
<gene>
    <name evidence="10" type="ORF">QWZ14_20350</name>
</gene>
<keyword evidence="10" id="KW-0328">Glycosyltransferase</keyword>
<keyword evidence="11" id="KW-1185">Reference proteome</keyword>
<keyword evidence="8" id="KW-0448">Lipopolysaccharide biosynthesis</keyword>
<comment type="function">
    <text evidence="1 8">Involved in lipopolysaccharide (LPS) biosynthesis. Catalyzes the transfer of 3-deoxy-D-manno-octulosonate (Kdo) residue(s) from CMP-Kdo to lipid IV(A), the tetraacyldisaccharide-1,4'-bisphosphate precursor of lipid A.</text>
</comment>
<dbReference type="RefSeq" id="WP_290318686.1">
    <property type="nucleotide sequence ID" value="NZ_JAUFPN010000182.1"/>
</dbReference>
<dbReference type="SUPFAM" id="SSF53756">
    <property type="entry name" value="UDP-Glycosyltransferase/glycogen phosphorylase"/>
    <property type="match status" value="1"/>
</dbReference>
<evidence type="ECO:0000256" key="4">
    <source>
        <dbReference type="ARBA" id="ARBA00019077"/>
    </source>
</evidence>
<reference evidence="11" key="1">
    <citation type="journal article" date="2019" name="Int. J. Syst. Evol. Microbiol.">
        <title>The Global Catalogue of Microorganisms (GCM) 10K type strain sequencing project: providing services to taxonomists for standard genome sequencing and annotation.</title>
        <authorList>
            <consortium name="The Broad Institute Genomics Platform"/>
            <consortium name="The Broad Institute Genome Sequencing Center for Infectious Disease"/>
            <person name="Wu L."/>
            <person name="Ma J."/>
        </authorList>
    </citation>
    <scope>NUCLEOTIDE SEQUENCE [LARGE SCALE GENOMIC DNA]</scope>
    <source>
        <strain evidence="11">CECT 7131</strain>
    </source>
</reference>
<evidence type="ECO:0000313" key="11">
    <source>
        <dbReference type="Proteomes" id="UP001529369"/>
    </source>
</evidence>
<dbReference type="InterPro" id="IPR007507">
    <property type="entry name" value="Glycos_transf_N"/>
</dbReference>
<evidence type="ECO:0000259" key="9">
    <source>
        <dbReference type="Pfam" id="PF04413"/>
    </source>
</evidence>
<dbReference type="InterPro" id="IPR039901">
    <property type="entry name" value="Kdotransferase"/>
</dbReference>